<gene>
    <name evidence="2" type="ORF">FC47_GL001256</name>
</gene>
<comment type="caution">
    <text evidence="2">The sequence shown here is derived from an EMBL/GenBank/DDBJ whole genome shotgun (WGS) entry which is preliminary data.</text>
</comment>
<organism evidence="2 3">
    <name type="scientific">Limosilactobacillus mucosae DSM 13345</name>
    <dbReference type="NCBI Taxonomy" id="1423771"/>
    <lineage>
        <taxon>Bacteria</taxon>
        <taxon>Bacillati</taxon>
        <taxon>Bacillota</taxon>
        <taxon>Bacilli</taxon>
        <taxon>Lactobacillales</taxon>
        <taxon>Lactobacillaceae</taxon>
        <taxon>Limosilactobacillus</taxon>
    </lineage>
</organism>
<dbReference type="AlphaFoldDB" id="A0A0R1P9B2"/>
<protein>
    <submittedName>
        <fullName evidence="2">Uncharacterized protein</fullName>
    </submittedName>
</protein>
<accession>A0A0R1P9B2</accession>
<feature type="compositionally biased region" description="Polar residues" evidence="1">
    <location>
        <begin position="365"/>
        <end position="377"/>
    </location>
</feature>
<proteinExistence type="predicted"/>
<feature type="compositionally biased region" description="Low complexity" evidence="1">
    <location>
        <begin position="345"/>
        <end position="357"/>
    </location>
</feature>
<feature type="region of interest" description="Disordered" evidence="1">
    <location>
        <begin position="345"/>
        <end position="385"/>
    </location>
</feature>
<name>A0A0R1P9B2_LIMMU</name>
<dbReference type="PATRIC" id="fig|1423771.3.peg.1270"/>
<dbReference type="Proteomes" id="UP000050901">
    <property type="component" value="Unassembled WGS sequence"/>
</dbReference>
<sequence>MAEISKKSLLQHIETDLNIRALNNTNSQVRRPGLYQAMVVFSATARQMLFILSQSQQGILKEDLIDATVKFIKSFESINQNFDRPSYNKIFATTPVKIANYIFNRFLNNGFFLSNTRNGSTSYFPAPTRTAVFKQRLFIRSSCLASFHPSISGAGIYQKSKNPNTGNARTIFGLPNYTVQDFATVINSKNDQWIRNTWDSNHNSALPIINDELSKQIDIIVEQGENRLRVYPQDASNPIIAYNLDYVCWALSTALNSKNYELKQKKLSNKSKLHKLLNRKMMIFELPNQLPDQEQELLKLYSWPMFLINDAVQQNIYMIDLAIYHQLHDLIYGTAQTEASQAAVKSSKSSQLKSAKSTTARPVAKSNQKPSDTTPKSVQAAKLPTDMEKRDLQKLRDRLDSEYLRFVQSFSKAKKDAFDMVIPHLCTLNAPAMKKVFEQSDYHFIGFDIGRAGASNSKQYCLCNTNYTWGVVIAKDKTQQYVNIEHLSTHGILSFENYVKAEKIVNKMKSGLIEIAQKSGTNDYWTRPYTNAMLAYEKTQPALYQYLQSLRANQLPAPVEIDNELKNMYKKSNY</sequence>
<evidence type="ECO:0000313" key="2">
    <source>
        <dbReference type="EMBL" id="KRL26594.1"/>
    </source>
</evidence>
<evidence type="ECO:0000256" key="1">
    <source>
        <dbReference type="SAM" id="MobiDB-lite"/>
    </source>
</evidence>
<dbReference type="EMBL" id="AZEQ01000003">
    <property type="protein sequence ID" value="KRL26594.1"/>
    <property type="molecule type" value="Genomic_DNA"/>
</dbReference>
<evidence type="ECO:0000313" key="3">
    <source>
        <dbReference type="Proteomes" id="UP000050901"/>
    </source>
</evidence>
<dbReference type="RefSeq" id="WP_056967677.1">
    <property type="nucleotide sequence ID" value="NZ_AZEQ01000003.1"/>
</dbReference>
<reference evidence="2 3" key="1">
    <citation type="journal article" date="2015" name="Genome Announc.">
        <title>Expanding the biotechnology potential of lactobacilli through comparative genomics of 213 strains and associated genera.</title>
        <authorList>
            <person name="Sun Z."/>
            <person name="Harris H.M."/>
            <person name="McCann A."/>
            <person name="Guo C."/>
            <person name="Argimon S."/>
            <person name="Zhang W."/>
            <person name="Yang X."/>
            <person name="Jeffery I.B."/>
            <person name="Cooney J.C."/>
            <person name="Kagawa T.F."/>
            <person name="Liu W."/>
            <person name="Song Y."/>
            <person name="Salvetti E."/>
            <person name="Wrobel A."/>
            <person name="Rasinkangas P."/>
            <person name="Parkhill J."/>
            <person name="Rea M.C."/>
            <person name="O'Sullivan O."/>
            <person name="Ritari J."/>
            <person name="Douillard F.P."/>
            <person name="Paul Ross R."/>
            <person name="Yang R."/>
            <person name="Briner A.E."/>
            <person name="Felis G.E."/>
            <person name="de Vos W.M."/>
            <person name="Barrangou R."/>
            <person name="Klaenhammer T.R."/>
            <person name="Caufield P.W."/>
            <person name="Cui Y."/>
            <person name="Zhang H."/>
            <person name="O'Toole P.W."/>
        </authorList>
    </citation>
    <scope>NUCLEOTIDE SEQUENCE [LARGE SCALE GENOMIC DNA]</scope>
    <source>
        <strain evidence="2 3">DSM 13345</strain>
    </source>
</reference>